<reference evidence="2 3" key="1">
    <citation type="submission" date="2024-09" db="EMBL/GenBank/DDBJ databases">
        <title>Rethinking Asexuality: The Enigmatic Case of Functional Sexual Genes in Lepraria (Stereocaulaceae).</title>
        <authorList>
            <person name="Doellman M."/>
            <person name="Sun Y."/>
            <person name="Barcenas-Pena A."/>
            <person name="Lumbsch H.T."/>
            <person name="Grewe F."/>
        </authorList>
    </citation>
    <scope>NUCLEOTIDE SEQUENCE [LARGE SCALE GENOMIC DNA]</scope>
    <source>
        <strain evidence="2 3">Grewe 0041</strain>
    </source>
</reference>
<organism evidence="2 3">
    <name type="scientific">Lepraria finkii</name>
    <dbReference type="NCBI Taxonomy" id="1340010"/>
    <lineage>
        <taxon>Eukaryota</taxon>
        <taxon>Fungi</taxon>
        <taxon>Dikarya</taxon>
        <taxon>Ascomycota</taxon>
        <taxon>Pezizomycotina</taxon>
        <taxon>Lecanoromycetes</taxon>
        <taxon>OSLEUM clade</taxon>
        <taxon>Lecanoromycetidae</taxon>
        <taxon>Lecanorales</taxon>
        <taxon>Lecanorineae</taxon>
        <taxon>Stereocaulaceae</taxon>
        <taxon>Lepraria</taxon>
    </lineage>
</organism>
<evidence type="ECO:0000313" key="2">
    <source>
        <dbReference type="EMBL" id="KAL2044113.1"/>
    </source>
</evidence>
<accession>A0ABR4AEB7</accession>
<feature type="compositionally biased region" description="Polar residues" evidence="1">
    <location>
        <begin position="77"/>
        <end position="92"/>
    </location>
</feature>
<keyword evidence="3" id="KW-1185">Reference proteome</keyword>
<dbReference type="EMBL" id="JBHFEH010000207">
    <property type="protein sequence ID" value="KAL2044113.1"/>
    <property type="molecule type" value="Genomic_DNA"/>
</dbReference>
<dbReference type="Proteomes" id="UP001590951">
    <property type="component" value="Unassembled WGS sequence"/>
</dbReference>
<gene>
    <name evidence="2" type="ORF">ABVK25_012444</name>
</gene>
<evidence type="ECO:0000313" key="3">
    <source>
        <dbReference type="Proteomes" id="UP001590951"/>
    </source>
</evidence>
<feature type="region of interest" description="Disordered" evidence="1">
    <location>
        <begin position="1"/>
        <end position="146"/>
    </location>
</feature>
<feature type="compositionally biased region" description="Basic and acidic residues" evidence="1">
    <location>
        <begin position="127"/>
        <end position="143"/>
    </location>
</feature>
<evidence type="ECO:0000256" key="1">
    <source>
        <dbReference type="SAM" id="MobiDB-lite"/>
    </source>
</evidence>
<comment type="caution">
    <text evidence="2">The sequence shown here is derived from an EMBL/GenBank/DDBJ whole genome shotgun (WGS) entry which is preliminary data.</text>
</comment>
<sequence length="167" mass="18622">MDETDPDSQQEGFLISPSGHRQESLTSTATSRAAYPKRLPLSKTRSTMLDIKDSATAPLRRLRPSRQTQADPILPTPSKTRTELQSGSTRQRPGSEAPPNHEKVSSPSEQLPRSFIDDLRLAAQFTESEHHDSITNRASKDTTEAIDEEHADLSLLRLYQDALMNND</sequence>
<name>A0ABR4AEB7_9LECA</name>
<protein>
    <submittedName>
        <fullName evidence="2">Uncharacterized protein</fullName>
    </submittedName>
</protein>
<proteinExistence type="predicted"/>